<dbReference type="GO" id="GO:0016020">
    <property type="term" value="C:membrane"/>
    <property type="evidence" value="ECO:0007669"/>
    <property type="project" value="UniProtKB-SubCell"/>
</dbReference>
<sequence length="629" mass="70864">MSILLLACVFIPLLGFALIFFSDGNEHKVARISSWMTRINGVAVIGLLSMWAASGFKSFEYQWFQLYQHDDYQFPVLFFLDSVGAAYLFCVWAIFSIIVKYCRVYMHRDAGYQRFFQTIFAFVFGLNIIVLSGSIDMLFAGWEVVGISSFLLIAFYRHRWQPVRNALRAYTIYRFCDVGLLMGAWMSHLLFHESQHFSQMAGLFDNYVSNPVNYAALSLLSALIILAASGKSAQFPFCFWLPRAMEGPTPSSAIFYGALSIHLGVFLLLRTMPIWSFHYLTRLIVFAIGLLTVIIASLSEKTQSNIKGQVAYASIAQVGFMFIELALGLETLAVLHFMSNAFLRCYQLLVSPSIVAHLLRVEGAVNSDFYIKDQQKLQYLPTSLRDVLPDVLQNTLYVFALQEGQLEILVRSMLWDPIKRLGAAMGRVSTWIKWLVAAALLIWLLIAINNISPVAEVYLSIPVSVLMVLVSASAFSQKHSPFKIWNSVAMSSFLAAFAVWLMVPDAIFDELMFLSGIVPSWLLGLWVLSRLLKNEHFAETSFRYRAFAQTRPGMSLLLFISFLGMVGFPITPAFLGEDLLLSHASGQHPWFALGITIAFVVNGIALARMFLRLSMGRAVRSEVREFRVG</sequence>
<dbReference type="PRINTS" id="PR01434">
    <property type="entry name" value="NADHDHGNASE5"/>
</dbReference>
<feature type="transmembrane region" description="Helical" evidence="6">
    <location>
        <begin position="513"/>
        <end position="532"/>
    </location>
</feature>
<feature type="transmembrane region" description="Helical" evidence="6">
    <location>
        <begin position="137"/>
        <end position="156"/>
    </location>
</feature>
<feature type="transmembrane region" description="Helical" evidence="6">
    <location>
        <begin position="76"/>
        <end position="99"/>
    </location>
</feature>
<evidence type="ECO:0000256" key="5">
    <source>
        <dbReference type="RuleBase" id="RU000320"/>
    </source>
</evidence>
<feature type="transmembrane region" description="Helical" evidence="6">
    <location>
        <begin position="553"/>
        <end position="570"/>
    </location>
</feature>
<keyword evidence="8" id="KW-0830">Ubiquinone</keyword>
<dbReference type="GO" id="GO:0003954">
    <property type="term" value="F:NADH dehydrogenase activity"/>
    <property type="evidence" value="ECO:0007669"/>
    <property type="project" value="TreeGrafter"/>
</dbReference>
<feature type="transmembrane region" description="Helical" evidence="6">
    <location>
        <begin position="431"/>
        <end position="451"/>
    </location>
</feature>
<dbReference type="InterPro" id="IPR003945">
    <property type="entry name" value="NU5C-like"/>
</dbReference>
<dbReference type="InterPro" id="IPR001750">
    <property type="entry name" value="ND/Mrp_TM"/>
</dbReference>
<feature type="transmembrane region" description="Helical" evidence="6">
    <location>
        <begin position="279"/>
        <end position="298"/>
    </location>
</feature>
<reference evidence="9" key="3">
    <citation type="submission" date="2011-05" db="EMBL/GenBank/DDBJ databases">
        <title>Complete sequence of Methylomonas methanica MC09.</title>
        <authorList>
            <consortium name="US DOE Joint Genome Institute"/>
            <person name="Lucas S."/>
            <person name="Han J."/>
            <person name="Lapidus A."/>
            <person name="Cheng J.-F."/>
            <person name="Goodwin L."/>
            <person name="Pitluck S."/>
            <person name="Peters L."/>
            <person name="Mikhailova N."/>
            <person name="Teshima H."/>
            <person name="Han C."/>
            <person name="Tapia R."/>
            <person name="Land M."/>
            <person name="Hauser L."/>
            <person name="Kyrpides N."/>
            <person name="Ivanova N."/>
            <person name="Pagani I."/>
            <person name="Stein L."/>
            <person name="Woyke T."/>
        </authorList>
    </citation>
    <scope>NUCLEOTIDE SEQUENCE [LARGE SCALE GENOMIC DNA]</scope>
    <source>
        <strain evidence="9">MC09</strain>
    </source>
</reference>
<dbReference type="KEGG" id="mmt:Metme_3842"/>
<name>F9ZXP2_METMM</name>
<dbReference type="GO" id="GO:0012505">
    <property type="term" value="C:endomembrane system"/>
    <property type="evidence" value="ECO:0007669"/>
    <property type="project" value="UniProtKB-SubCell"/>
</dbReference>
<comment type="subcellular location">
    <subcellularLocation>
        <location evidence="1">Endomembrane system</location>
        <topology evidence="1">Multi-pass membrane protein</topology>
    </subcellularLocation>
    <subcellularLocation>
        <location evidence="5">Membrane</location>
        <topology evidence="5">Multi-pass membrane protein</topology>
    </subcellularLocation>
</comment>
<proteinExistence type="predicted"/>
<evidence type="ECO:0000256" key="6">
    <source>
        <dbReference type="SAM" id="Phobius"/>
    </source>
</evidence>
<evidence type="ECO:0000313" key="8">
    <source>
        <dbReference type="EMBL" id="AEG02197.1"/>
    </source>
</evidence>
<dbReference type="eggNOG" id="COG1009">
    <property type="taxonomic scope" value="Bacteria"/>
</dbReference>
<feature type="transmembrane region" description="Helical" evidence="6">
    <location>
        <begin position="310"/>
        <end position="329"/>
    </location>
</feature>
<dbReference type="OrthoDB" id="9768329at2"/>
<evidence type="ECO:0000256" key="1">
    <source>
        <dbReference type="ARBA" id="ARBA00004127"/>
    </source>
</evidence>
<dbReference type="PANTHER" id="PTHR42829">
    <property type="entry name" value="NADH-UBIQUINONE OXIDOREDUCTASE CHAIN 5"/>
    <property type="match status" value="1"/>
</dbReference>
<gene>
    <name evidence="8" type="ordered locus">Metme_3842</name>
</gene>
<feature type="transmembrane region" description="Helical" evidence="6">
    <location>
        <begin position="35"/>
        <end position="56"/>
    </location>
</feature>
<dbReference type="Proteomes" id="UP000008888">
    <property type="component" value="Chromosome"/>
</dbReference>
<evidence type="ECO:0000256" key="4">
    <source>
        <dbReference type="ARBA" id="ARBA00023136"/>
    </source>
</evidence>
<dbReference type="EMBL" id="CP002738">
    <property type="protein sequence ID" value="AEG02197.1"/>
    <property type="molecule type" value="Genomic_DNA"/>
</dbReference>
<feature type="transmembrane region" description="Helical" evidence="6">
    <location>
        <begin position="211"/>
        <end position="241"/>
    </location>
</feature>
<evidence type="ECO:0000259" key="7">
    <source>
        <dbReference type="Pfam" id="PF00361"/>
    </source>
</evidence>
<organism evidence="8 9">
    <name type="scientific">Methylomonas methanica (strain DSM 25384 / MC09)</name>
    <dbReference type="NCBI Taxonomy" id="857087"/>
    <lineage>
        <taxon>Bacteria</taxon>
        <taxon>Pseudomonadati</taxon>
        <taxon>Pseudomonadota</taxon>
        <taxon>Gammaproteobacteria</taxon>
        <taxon>Methylococcales</taxon>
        <taxon>Methylococcaceae</taxon>
        <taxon>Methylomonas</taxon>
    </lineage>
</organism>
<dbReference type="GO" id="GO:0015990">
    <property type="term" value="P:electron transport coupled proton transport"/>
    <property type="evidence" value="ECO:0007669"/>
    <property type="project" value="TreeGrafter"/>
</dbReference>
<dbReference type="GO" id="GO:0008137">
    <property type="term" value="F:NADH dehydrogenase (ubiquinone) activity"/>
    <property type="evidence" value="ECO:0007669"/>
    <property type="project" value="InterPro"/>
</dbReference>
<dbReference type="GO" id="GO:0042773">
    <property type="term" value="P:ATP synthesis coupled electron transport"/>
    <property type="evidence" value="ECO:0007669"/>
    <property type="project" value="InterPro"/>
</dbReference>
<keyword evidence="2 5" id="KW-0812">Transmembrane</keyword>
<feature type="transmembrane region" description="Helical" evidence="6">
    <location>
        <begin position="488"/>
        <end position="507"/>
    </location>
</feature>
<dbReference type="RefSeq" id="WP_013820413.1">
    <property type="nucleotide sequence ID" value="NC_015572.1"/>
</dbReference>
<dbReference type="STRING" id="857087.Metme_3842"/>
<evidence type="ECO:0000313" key="9">
    <source>
        <dbReference type="Proteomes" id="UP000008888"/>
    </source>
</evidence>
<feature type="transmembrane region" description="Helical" evidence="6">
    <location>
        <begin position="253"/>
        <end position="273"/>
    </location>
</feature>
<dbReference type="PANTHER" id="PTHR42829:SF2">
    <property type="entry name" value="NADH-UBIQUINONE OXIDOREDUCTASE CHAIN 5"/>
    <property type="match status" value="1"/>
</dbReference>
<feature type="transmembrane region" description="Helical" evidence="6">
    <location>
        <begin position="457"/>
        <end position="476"/>
    </location>
</feature>
<feature type="transmembrane region" description="Helical" evidence="6">
    <location>
        <begin position="590"/>
        <end position="611"/>
    </location>
</feature>
<protein>
    <submittedName>
        <fullName evidence="8">NADH/Ubiquinone/plastoquinone (Complex I)</fullName>
    </submittedName>
</protein>
<keyword evidence="3 6" id="KW-1133">Transmembrane helix</keyword>
<dbReference type="Pfam" id="PF00361">
    <property type="entry name" value="Proton_antipo_M"/>
    <property type="match status" value="1"/>
</dbReference>
<reference key="2">
    <citation type="submission" date="2011-05" db="EMBL/GenBank/DDBJ databases">
        <title>Complete genome sequence of the aerobic marine methanotroph Methylomonas methanica MC09.</title>
        <authorList>
            <person name="Boden R."/>
            <person name="Cunliffe M."/>
            <person name="Scanlan J."/>
            <person name="Moussard H."/>
            <person name="Kits K.D."/>
            <person name="Klotz M."/>
            <person name="Jetten M."/>
            <person name="Vuilleumier S."/>
            <person name="Han J."/>
            <person name="Peters L."/>
            <person name="Mikhailova N."/>
            <person name="Teshima H."/>
            <person name="Tapia R."/>
            <person name="Kyrpides N."/>
            <person name="Ivanova N."/>
            <person name="Pagani I."/>
            <person name="Cheng J.-F."/>
            <person name="Goodwin L."/>
            <person name="Han C."/>
            <person name="Hauser L."/>
            <person name="Land M."/>
            <person name="Lapidus A."/>
            <person name="Lucas S."/>
            <person name="Pitluck S."/>
            <person name="Woyke T."/>
            <person name="Stein L.Y."/>
            <person name="Murrell C."/>
        </authorList>
    </citation>
    <scope>NUCLEOTIDE SEQUENCE</scope>
    <source>
        <strain>MC09</strain>
    </source>
</reference>
<reference evidence="8 9" key="1">
    <citation type="journal article" date="2011" name="J. Bacteriol.">
        <title>Complete Genome Sequence of the Aerobic Marine Methanotroph Methylomonas methanica MC09.</title>
        <authorList>
            <person name="Boden R."/>
            <person name="Cunliffe M."/>
            <person name="Scanlan J."/>
            <person name="Moussard H."/>
            <person name="Kits K.D."/>
            <person name="Klotz M.G."/>
            <person name="Jetten M.S."/>
            <person name="Vuilleumier S."/>
            <person name="Han J."/>
            <person name="Peters L."/>
            <person name="Mikhailova N."/>
            <person name="Teshima H."/>
            <person name="Tapia R."/>
            <person name="Kyrpides N."/>
            <person name="Ivanova N."/>
            <person name="Pagani I."/>
            <person name="Cheng J.F."/>
            <person name="Goodwin L."/>
            <person name="Han C."/>
            <person name="Hauser L."/>
            <person name="Land M.L."/>
            <person name="Lapidus A."/>
            <person name="Lucas S."/>
            <person name="Pitluck S."/>
            <person name="Woyke T."/>
            <person name="Stein L."/>
            <person name="Murrell J.C."/>
        </authorList>
    </citation>
    <scope>NUCLEOTIDE SEQUENCE [LARGE SCALE GENOMIC DNA]</scope>
    <source>
        <strain evidence="8 9">MC09</strain>
    </source>
</reference>
<feature type="transmembrane region" description="Helical" evidence="6">
    <location>
        <begin position="111"/>
        <end position="131"/>
    </location>
</feature>
<keyword evidence="4 6" id="KW-0472">Membrane</keyword>
<dbReference type="HOGENOM" id="CLU_439186_0_0_6"/>
<evidence type="ECO:0000256" key="2">
    <source>
        <dbReference type="ARBA" id="ARBA00022692"/>
    </source>
</evidence>
<feature type="transmembrane region" description="Helical" evidence="6">
    <location>
        <begin position="6"/>
        <end position="23"/>
    </location>
</feature>
<evidence type="ECO:0000256" key="3">
    <source>
        <dbReference type="ARBA" id="ARBA00022989"/>
    </source>
</evidence>
<accession>F9ZXP2</accession>
<keyword evidence="9" id="KW-1185">Reference proteome</keyword>
<dbReference type="AlphaFoldDB" id="F9ZXP2"/>
<feature type="domain" description="NADH:quinone oxidoreductase/Mrp antiporter transmembrane" evidence="7">
    <location>
        <begin position="136"/>
        <end position="354"/>
    </location>
</feature>